<name>A0ABD5Y216_9EURY</name>
<dbReference type="InterPro" id="IPR045892">
    <property type="entry name" value="CrtISO-like"/>
</dbReference>
<comment type="caution">
    <text evidence="2">The sequence shown here is derived from an EMBL/GenBank/DDBJ whole genome shotgun (WGS) entry which is preliminary data.</text>
</comment>
<accession>A0ABD5Y216</accession>
<organism evidence="2 3">
    <name type="scientific">Halosimplex aquaticum</name>
    <dbReference type="NCBI Taxonomy" id="3026162"/>
    <lineage>
        <taxon>Archaea</taxon>
        <taxon>Methanobacteriati</taxon>
        <taxon>Methanobacteriota</taxon>
        <taxon>Stenosarchaea group</taxon>
        <taxon>Halobacteria</taxon>
        <taxon>Halobacteriales</taxon>
        <taxon>Haloarculaceae</taxon>
        <taxon>Halosimplex</taxon>
    </lineage>
</organism>
<dbReference type="InterPro" id="IPR002937">
    <property type="entry name" value="Amino_oxidase"/>
</dbReference>
<dbReference type="InterPro" id="IPR036188">
    <property type="entry name" value="FAD/NAD-bd_sf"/>
</dbReference>
<feature type="domain" description="Amine oxidase" evidence="1">
    <location>
        <begin position="16"/>
        <end position="487"/>
    </location>
</feature>
<dbReference type="Gene3D" id="3.90.660.20">
    <property type="entry name" value="Protoporphyrinogen oxidase, mitochondrial, domain 2"/>
    <property type="match status" value="1"/>
</dbReference>
<dbReference type="Proteomes" id="UP001596432">
    <property type="component" value="Unassembled WGS sequence"/>
</dbReference>
<dbReference type="Gene3D" id="3.50.50.60">
    <property type="entry name" value="FAD/NAD(P)-binding domain"/>
    <property type="match status" value="2"/>
</dbReference>
<evidence type="ECO:0000313" key="2">
    <source>
        <dbReference type="EMBL" id="MFC7141405.1"/>
    </source>
</evidence>
<dbReference type="GeneID" id="78821718"/>
<evidence type="ECO:0000259" key="1">
    <source>
        <dbReference type="Pfam" id="PF01593"/>
    </source>
</evidence>
<dbReference type="PANTHER" id="PTHR46313:SF3">
    <property type="entry name" value="PROLYCOPENE ISOMERASE, CHLOROPLASTIC"/>
    <property type="match status" value="1"/>
</dbReference>
<protein>
    <submittedName>
        <fullName evidence="2">Phytoene desaturase family protein</fullName>
    </submittedName>
</protein>
<dbReference type="Pfam" id="PF01593">
    <property type="entry name" value="Amino_oxidase"/>
    <property type="match status" value="1"/>
</dbReference>
<keyword evidence="3" id="KW-1185">Reference proteome</keyword>
<proteinExistence type="predicted"/>
<dbReference type="SUPFAM" id="SSF51905">
    <property type="entry name" value="FAD/NAD(P)-binding domain"/>
    <property type="match status" value="1"/>
</dbReference>
<evidence type="ECO:0000313" key="3">
    <source>
        <dbReference type="Proteomes" id="UP001596432"/>
    </source>
</evidence>
<dbReference type="PANTHER" id="PTHR46313">
    <property type="match status" value="1"/>
</dbReference>
<dbReference type="RefSeq" id="WP_274322490.1">
    <property type="nucleotide sequence ID" value="NZ_CP118158.1"/>
</dbReference>
<gene>
    <name evidence="2" type="ORF">ACFQMA_16395</name>
</gene>
<dbReference type="EMBL" id="JBHTAS010000001">
    <property type="protein sequence ID" value="MFC7141405.1"/>
    <property type="molecule type" value="Genomic_DNA"/>
</dbReference>
<reference evidence="2 3" key="1">
    <citation type="journal article" date="2019" name="Int. J. Syst. Evol. Microbiol.">
        <title>The Global Catalogue of Microorganisms (GCM) 10K type strain sequencing project: providing services to taxonomists for standard genome sequencing and annotation.</title>
        <authorList>
            <consortium name="The Broad Institute Genomics Platform"/>
            <consortium name="The Broad Institute Genome Sequencing Center for Infectious Disease"/>
            <person name="Wu L."/>
            <person name="Ma J."/>
        </authorList>
    </citation>
    <scope>NUCLEOTIDE SEQUENCE [LARGE SCALE GENOMIC DNA]</scope>
    <source>
        <strain evidence="2 3">XZYJT29</strain>
    </source>
</reference>
<dbReference type="AlphaFoldDB" id="A0ABD5Y216"/>
<sequence>MGVERYDVGVVGGGVAGASAAARLQADGFSTVIFEQHDQIGGCAGYYRQDGFAFDVGATTLVDFGPGGVGGQFLDQIGFDPPPIDVQDAYALHLPDRTVTLYRDQERWRRERRATFGDDEAHRRFYQFLDDLSERLWALTRADVKLPVQNVGDLLRNLRAVGLADLGLLRYRNWTMGDALAHYGLADDGPLRSAIGILLEDTVHASVESAPLLNGVLGMTIHRAGLGRPRGGMYGFWTAFADHYDEMGGTVKTEHAVTEIRRRNGGFQIETDRGDYRTDQVVSAVPVTLTERLAPDVVGDRLVDWTAMVREHEGGAVVVFLGVPEEEVADRELTHHQVLRSYDEPLGDGTNMFVSVSAPGDTVCAPAGHRAVMLSTHCDVAEWQGLGPEEYERKKRAIGERLLTGARTVYPDLGTDPVVYEVGTPVTYQAFTDRPRGAIGGYRQTLGNTNQNAVPQDVGVDGFYLAGDTTWPGLGTVACLEGSRIAAGHVRDGRRR</sequence>